<name>W4K6P2_HETIT</name>
<evidence type="ECO:0000313" key="1">
    <source>
        <dbReference type="EMBL" id="ETW81409.1"/>
    </source>
</evidence>
<dbReference type="Proteomes" id="UP000030671">
    <property type="component" value="Unassembled WGS sequence"/>
</dbReference>
<dbReference type="OrthoDB" id="2887913at2759"/>
<keyword evidence="2" id="KW-1185">Reference proteome</keyword>
<reference evidence="1 2" key="1">
    <citation type="journal article" date="2012" name="New Phytol.">
        <title>Insight into trade-off between wood decay and parasitism from the genome of a fungal forest pathogen.</title>
        <authorList>
            <person name="Olson A."/>
            <person name="Aerts A."/>
            <person name="Asiegbu F."/>
            <person name="Belbahri L."/>
            <person name="Bouzid O."/>
            <person name="Broberg A."/>
            <person name="Canback B."/>
            <person name="Coutinho P.M."/>
            <person name="Cullen D."/>
            <person name="Dalman K."/>
            <person name="Deflorio G."/>
            <person name="van Diepen L.T."/>
            <person name="Dunand C."/>
            <person name="Duplessis S."/>
            <person name="Durling M."/>
            <person name="Gonthier P."/>
            <person name="Grimwood J."/>
            <person name="Fossdal C.G."/>
            <person name="Hansson D."/>
            <person name="Henrissat B."/>
            <person name="Hietala A."/>
            <person name="Himmelstrand K."/>
            <person name="Hoffmeister D."/>
            <person name="Hogberg N."/>
            <person name="James T.Y."/>
            <person name="Karlsson M."/>
            <person name="Kohler A."/>
            <person name="Kues U."/>
            <person name="Lee Y.H."/>
            <person name="Lin Y.C."/>
            <person name="Lind M."/>
            <person name="Lindquist E."/>
            <person name="Lombard V."/>
            <person name="Lucas S."/>
            <person name="Lunden K."/>
            <person name="Morin E."/>
            <person name="Murat C."/>
            <person name="Park J."/>
            <person name="Raffaello T."/>
            <person name="Rouze P."/>
            <person name="Salamov A."/>
            <person name="Schmutz J."/>
            <person name="Solheim H."/>
            <person name="Stahlberg J."/>
            <person name="Velez H."/>
            <person name="de Vries R.P."/>
            <person name="Wiebenga A."/>
            <person name="Woodward S."/>
            <person name="Yakovlev I."/>
            <person name="Garbelotto M."/>
            <person name="Martin F."/>
            <person name="Grigoriev I.V."/>
            <person name="Stenlid J."/>
        </authorList>
    </citation>
    <scope>NUCLEOTIDE SEQUENCE [LARGE SCALE GENOMIC DNA]</scope>
    <source>
        <strain evidence="1 2">TC 32-1</strain>
    </source>
</reference>
<dbReference type="eggNOG" id="ENOG502SRUT">
    <property type="taxonomic scope" value="Eukaryota"/>
</dbReference>
<dbReference type="RefSeq" id="XP_009546058.1">
    <property type="nucleotide sequence ID" value="XM_009547763.1"/>
</dbReference>
<proteinExistence type="predicted"/>
<organism evidence="1 2">
    <name type="scientific">Heterobasidion irregulare (strain TC 32-1)</name>
    <dbReference type="NCBI Taxonomy" id="747525"/>
    <lineage>
        <taxon>Eukaryota</taxon>
        <taxon>Fungi</taxon>
        <taxon>Dikarya</taxon>
        <taxon>Basidiomycota</taxon>
        <taxon>Agaricomycotina</taxon>
        <taxon>Agaricomycetes</taxon>
        <taxon>Russulales</taxon>
        <taxon>Bondarzewiaceae</taxon>
        <taxon>Heterobasidion</taxon>
        <taxon>Heterobasidion annosum species complex</taxon>
    </lineage>
</organism>
<dbReference type="KEGG" id="hir:HETIRDRAFT_426840"/>
<dbReference type="EMBL" id="KI925458">
    <property type="protein sequence ID" value="ETW81409.1"/>
    <property type="molecule type" value="Genomic_DNA"/>
</dbReference>
<dbReference type="InParanoid" id="W4K6P2"/>
<protein>
    <submittedName>
        <fullName evidence="1">Uncharacterized protein</fullName>
    </submittedName>
</protein>
<dbReference type="HOGENOM" id="CLU_089679_0_0_1"/>
<dbReference type="AlphaFoldDB" id="W4K6P2"/>
<gene>
    <name evidence="1" type="ORF">HETIRDRAFT_426840</name>
</gene>
<dbReference type="GeneID" id="20674152"/>
<sequence>MEPIAERVYIAARPSSPCPVTGNGNTEIWLVYHQTSRTSKPATAQLIDLELQHSLTDFGDVLDHIFQKGFVDAKYRPVTWLEQHDGASVKATQSVQDLLKLGAGKSPETALRLVIADRPSVIWLTYVFLRTPRAQAATQRVKLDAPNLKCERLAHITNHIFAKGYLPANYRSLVHWQGACGKQVNDNAMVEDLLSRGEGVSEDKSLRLIIGRSHIWHLIRVGSLTKNSAT</sequence>
<accession>W4K6P2</accession>
<evidence type="ECO:0000313" key="2">
    <source>
        <dbReference type="Proteomes" id="UP000030671"/>
    </source>
</evidence>